<dbReference type="AlphaFoldDB" id="A0A317ZCF1"/>
<evidence type="ECO:0000313" key="2">
    <source>
        <dbReference type="Proteomes" id="UP000246351"/>
    </source>
</evidence>
<dbReference type="Proteomes" id="UP000246351">
    <property type="component" value="Unassembled WGS sequence"/>
</dbReference>
<protein>
    <submittedName>
        <fullName evidence="1">Uncharacterized protein</fullName>
    </submittedName>
</protein>
<evidence type="ECO:0000313" key="1">
    <source>
        <dbReference type="EMBL" id="PWZ99147.1"/>
    </source>
</evidence>
<proteinExistence type="predicted"/>
<comment type="caution">
    <text evidence="1">The sequence shown here is derived from an EMBL/GenBank/DDBJ whole genome shotgun (WGS) entry which is preliminary data.</text>
</comment>
<organism evidence="1 2">
    <name type="scientific">Staphylococcus pseudintermedius</name>
    <dbReference type="NCBI Taxonomy" id="283734"/>
    <lineage>
        <taxon>Bacteria</taxon>
        <taxon>Bacillati</taxon>
        <taxon>Bacillota</taxon>
        <taxon>Bacilli</taxon>
        <taxon>Bacillales</taxon>
        <taxon>Staphylococcaceae</taxon>
        <taxon>Staphylococcus</taxon>
        <taxon>Staphylococcus intermedius group</taxon>
    </lineage>
</organism>
<accession>A0A317ZCF1</accession>
<name>A0A317ZCF1_STAPS</name>
<reference evidence="1 2" key="1">
    <citation type="journal article" date="2018" name="Vet. Microbiol.">
        <title>Clonal diversity and geographic distribution of methicillin-resistant Staphylococcus pseudintermedius from Australian animals: Discovery of novel sequence types.</title>
        <authorList>
            <person name="Worthing K.A."/>
            <person name="Abraham S."/>
            <person name="Coombs G.W."/>
            <person name="Pang S."/>
            <person name="Saputra S."/>
            <person name="Jordan D."/>
            <person name="Trott D.J."/>
            <person name="Norris J.M."/>
        </authorList>
    </citation>
    <scope>NUCLEOTIDE SEQUENCE [LARGE SCALE GENOMIC DNA]</scope>
    <source>
        <strain evidence="1 2">ST71 3</strain>
    </source>
</reference>
<dbReference type="EMBL" id="QEIV01000348">
    <property type="protein sequence ID" value="PWZ99147.1"/>
    <property type="molecule type" value="Genomic_DNA"/>
</dbReference>
<gene>
    <name evidence="1" type="ORF">DD924_04255</name>
</gene>
<sequence>SLAATDWLLEIDCDFATLADWLCAIDFLTDNDFDFLTEIACDLFAELDFLTESECDFLTEAAFDFLIQLDLFTESECDFAALSELLIDIDCFLDNDIDRLSDSLAATDWLFAID</sequence>
<feature type="non-terminal residue" evidence="1">
    <location>
        <position position="1"/>
    </location>
</feature>